<dbReference type="VEuPathDB" id="FungiDB:PC110_g17288"/>
<evidence type="ECO:0000313" key="2">
    <source>
        <dbReference type="Proteomes" id="UP000688947"/>
    </source>
</evidence>
<proteinExistence type="predicted"/>
<comment type="caution">
    <text evidence="1">The sequence shown here is derived from an EMBL/GenBank/DDBJ whole genome shotgun (WGS) entry which is preliminary data.</text>
</comment>
<dbReference type="EMBL" id="JAENGZ010000025">
    <property type="protein sequence ID" value="KAG6973095.1"/>
    <property type="molecule type" value="Genomic_DNA"/>
</dbReference>
<dbReference type="Proteomes" id="UP000688947">
    <property type="component" value="Unassembled WGS sequence"/>
</dbReference>
<accession>A0A8T1V126</accession>
<gene>
    <name evidence="1" type="ORF">JG687_00001088</name>
</gene>
<name>A0A8T1V126_9STRA</name>
<dbReference type="OrthoDB" id="89444at2759"/>
<reference evidence="1" key="1">
    <citation type="submission" date="2021-01" db="EMBL/GenBank/DDBJ databases">
        <title>Phytophthora aleatoria, a newly-described species from Pinus radiata is distinct from Phytophthora cactorum isolates based on comparative genomics.</title>
        <authorList>
            <person name="Mcdougal R."/>
            <person name="Panda P."/>
            <person name="Williams N."/>
            <person name="Studholme D.J."/>
        </authorList>
    </citation>
    <scope>NUCLEOTIDE SEQUENCE</scope>
    <source>
        <strain evidence="1">NZFS 3830</strain>
    </source>
</reference>
<organism evidence="1 2">
    <name type="scientific">Phytophthora cactorum</name>
    <dbReference type="NCBI Taxonomy" id="29920"/>
    <lineage>
        <taxon>Eukaryota</taxon>
        <taxon>Sar</taxon>
        <taxon>Stramenopiles</taxon>
        <taxon>Oomycota</taxon>
        <taxon>Peronosporomycetes</taxon>
        <taxon>Peronosporales</taxon>
        <taxon>Peronosporaceae</taxon>
        <taxon>Phytophthora</taxon>
    </lineage>
</organism>
<sequence>MSRRVAEATEARQLADDFPNGKCVSQWVANRPRISIRHAQRLVVKRASASTPDAVMDYNNNLKSVLDKSDLLDKPERLWNCDETGVCPQGRGRERVICPKGLRANVQRSDDRENVGITACVSASGFTSSWASTRNGIGWRKQRRALVVP</sequence>
<protein>
    <submittedName>
        <fullName evidence="1">Uncharacterized protein</fullName>
    </submittedName>
</protein>
<dbReference type="AlphaFoldDB" id="A0A8T1V126"/>
<evidence type="ECO:0000313" key="1">
    <source>
        <dbReference type="EMBL" id="KAG6973095.1"/>
    </source>
</evidence>